<keyword evidence="1" id="KW-0472">Membrane</keyword>
<proteinExistence type="predicted"/>
<evidence type="ECO:0000313" key="3">
    <source>
        <dbReference type="EMBL" id="GEA44466.1"/>
    </source>
</evidence>
<dbReference type="EMBL" id="BJLD01000006">
    <property type="protein sequence ID" value="GEA44466.1"/>
    <property type="molecule type" value="Genomic_DNA"/>
</dbReference>
<comment type="caution">
    <text evidence="3">The sequence shown here is derived from an EMBL/GenBank/DDBJ whole genome shotgun (WGS) entry which is preliminary data.</text>
</comment>
<evidence type="ECO:0000256" key="1">
    <source>
        <dbReference type="SAM" id="Phobius"/>
    </source>
</evidence>
<dbReference type="Proteomes" id="UP000315234">
    <property type="component" value="Unassembled WGS sequence"/>
</dbReference>
<feature type="transmembrane region" description="Helical" evidence="1">
    <location>
        <begin position="31"/>
        <end position="50"/>
    </location>
</feature>
<dbReference type="AlphaFoldDB" id="A0AAQ1TW10"/>
<name>A0AAQ1TW10_CORST</name>
<organism evidence="3 4">
    <name type="scientific">Corynebacterium striatum</name>
    <dbReference type="NCBI Taxonomy" id="43770"/>
    <lineage>
        <taxon>Bacteria</taxon>
        <taxon>Bacillati</taxon>
        <taxon>Actinomycetota</taxon>
        <taxon>Actinomycetes</taxon>
        <taxon>Mycobacteriales</taxon>
        <taxon>Corynebacteriaceae</taxon>
        <taxon>Corynebacterium</taxon>
    </lineage>
</organism>
<keyword evidence="1" id="KW-1133">Transmembrane helix</keyword>
<evidence type="ECO:0000313" key="2">
    <source>
        <dbReference type="EMBL" id="GEA43568.1"/>
    </source>
</evidence>
<keyword evidence="1" id="KW-0812">Transmembrane</keyword>
<accession>A0AAQ1TW10</accession>
<sequence>MKDIKINRLITLLLGIAPATGEVMRLPALHIGMWEVPLVVASALIVMATLW</sequence>
<reference evidence="3 4" key="1">
    <citation type="submission" date="2019-06" db="EMBL/GenBank/DDBJ databases">
        <title>Draft genome sequence of Corynebacterium striatum NBRC 15291.</title>
        <authorList>
            <person name="Miura T."/>
            <person name="Furukawa M."/>
            <person name="Shimamura M."/>
            <person name="Ohyama Y."/>
            <person name="Yamazoe A."/>
            <person name="Kawasaki H."/>
        </authorList>
    </citation>
    <scope>NUCLEOTIDE SEQUENCE [LARGE SCALE GENOMIC DNA]</scope>
    <source>
        <strain evidence="3 4">NBRC 15291</strain>
    </source>
</reference>
<dbReference type="EMBL" id="BJLD01000002">
    <property type="protein sequence ID" value="GEA43568.1"/>
    <property type="molecule type" value="Genomic_DNA"/>
</dbReference>
<evidence type="ECO:0000313" key="4">
    <source>
        <dbReference type="Proteomes" id="UP000315234"/>
    </source>
</evidence>
<gene>
    <name evidence="2" type="ORF">Cst04h_17380</name>
    <name evidence="3" type="ORF">Cst04h_26360</name>
</gene>
<dbReference type="RefSeq" id="WP_005529087.1">
    <property type="nucleotide sequence ID" value="NZ_BJLD01000002.1"/>
</dbReference>
<protein>
    <submittedName>
        <fullName evidence="3">Uncharacterized protein</fullName>
    </submittedName>
</protein>